<keyword evidence="1" id="KW-0812">Transmembrane</keyword>
<evidence type="ECO:0000256" key="1">
    <source>
        <dbReference type="SAM" id="Phobius"/>
    </source>
</evidence>
<evidence type="ECO:0000313" key="3">
    <source>
        <dbReference type="Proteomes" id="UP001500121"/>
    </source>
</evidence>
<reference evidence="3" key="1">
    <citation type="journal article" date="2019" name="Int. J. Syst. Evol. Microbiol.">
        <title>The Global Catalogue of Microorganisms (GCM) 10K type strain sequencing project: providing services to taxonomists for standard genome sequencing and annotation.</title>
        <authorList>
            <consortium name="The Broad Institute Genomics Platform"/>
            <consortium name="The Broad Institute Genome Sequencing Center for Infectious Disease"/>
            <person name="Wu L."/>
            <person name="Ma J."/>
        </authorList>
    </citation>
    <scope>NUCLEOTIDE SEQUENCE [LARGE SCALE GENOMIC DNA]</scope>
    <source>
        <strain evidence="3">JCM 19015</strain>
    </source>
</reference>
<comment type="caution">
    <text evidence="2">The sequence shown here is derived from an EMBL/GenBank/DDBJ whole genome shotgun (WGS) entry which is preliminary data.</text>
</comment>
<sequence length="60" mass="6509">MIVYVAMALWLMISAAARVAIQLGSGLDLDVLPFISGGIGLVGLVLLLPAYEDRRTHRRD</sequence>
<protein>
    <submittedName>
        <fullName evidence="2">Uncharacterized protein</fullName>
    </submittedName>
</protein>
<keyword evidence="1" id="KW-0472">Membrane</keyword>
<name>A0ABP8Z3R4_9MICO</name>
<organism evidence="2 3">
    <name type="scientific">Amnibacterium soli</name>
    <dbReference type="NCBI Taxonomy" id="1282736"/>
    <lineage>
        <taxon>Bacteria</taxon>
        <taxon>Bacillati</taxon>
        <taxon>Actinomycetota</taxon>
        <taxon>Actinomycetes</taxon>
        <taxon>Micrococcales</taxon>
        <taxon>Microbacteriaceae</taxon>
        <taxon>Amnibacterium</taxon>
    </lineage>
</organism>
<keyword evidence="1" id="KW-1133">Transmembrane helix</keyword>
<keyword evidence="3" id="KW-1185">Reference proteome</keyword>
<dbReference type="Proteomes" id="UP001500121">
    <property type="component" value="Unassembled WGS sequence"/>
</dbReference>
<accession>A0ABP8Z3R4</accession>
<feature type="transmembrane region" description="Helical" evidence="1">
    <location>
        <begin position="33"/>
        <end position="51"/>
    </location>
</feature>
<gene>
    <name evidence="2" type="ORF">GCM10025783_16990</name>
</gene>
<dbReference type="EMBL" id="BAABLP010000003">
    <property type="protein sequence ID" value="GAA4745728.1"/>
    <property type="molecule type" value="Genomic_DNA"/>
</dbReference>
<evidence type="ECO:0000313" key="2">
    <source>
        <dbReference type="EMBL" id="GAA4745728.1"/>
    </source>
</evidence>
<proteinExistence type="predicted"/>